<protein>
    <submittedName>
        <fullName evidence="6">WHG domain-containing protein</fullName>
    </submittedName>
</protein>
<sequence>MATRETDGYHHGDLRATVLRRAAEQVASEGVDGISLRVLARLAGVSHAAPAHHFGDRRGLFTALAAEGYTLLGDELGAAGPDLRDAAVAYVRFALAHPGHFAVMFRSDLVRADDPDLLAARGRAGAVLSGGVGALGDVEDPATVQLAAWSIVHGFASLWREGAFERSDLLDGAADPEVLARRVVDRLTFT</sequence>
<dbReference type="PROSITE" id="PS50977">
    <property type="entry name" value="HTH_TETR_2"/>
    <property type="match status" value="1"/>
</dbReference>
<keyword evidence="3" id="KW-0804">Transcription</keyword>
<dbReference type="InterPro" id="IPR001647">
    <property type="entry name" value="HTH_TetR"/>
</dbReference>
<keyword evidence="7" id="KW-1185">Reference proteome</keyword>
<dbReference type="Proteomes" id="UP001319870">
    <property type="component" value="Unassembled WGS sequence"/>
</dbReference>
<organism evidence="6 7">
    <name type="scientific">Isoptericola luteus</name>
    <dbReference type="NCBI Taxonomy" id="2879484"/>
    <lineage>
        <taxon>Bacteria</taxon>
        <taxon>Bacillati</taxon>
        <taxon>Actinomycetota</taxon>
        <taxon>Actinomycetes</taxon>
        <taxon>Micrococcales</taxon>
        <taxon>Promicromonosporaceae</taxon>
        <taxon>Isoptericola</taxon>
    </lineage>
</organism>
<evidence type="ECO:0000256" key="2">
    <source>
        <dbReference type="ARBA" id="ARBA00023125"/>
    </source>
</evidence>
<dbReference type="SUPFAM" id="SSF46689">
    <property type="entry name" value="Homeodomain-like"/>
    <property type="match status" value="1"/>
</dbReference>
<evidence type="ECO:0000256" key="3">
    <source>
        <dbReference type="ARBA" id="ARBA00023163"/>
    </source>
</evidence>
<dbReference type="SUPFAM" id="SSF48498">
    <property type="entry name" value="Tetracyclin repressor-like, C-terminal domain"/>
    <property type="match status" value="1"/>
</dbReference>
<dbReference type="Pfam" id="PF00440">
    <property type="entry name" value="TetR_N"/>
    <property type="match status" value="1"/>
</dbReference>
<feature type="DNA-binding region" description="H-T-H motif" evidence="4">
    <location>
        <begin position="35"/>
        <end position="54"/>
    </location>
</feature>
<dbReference type="Gene3D" id="1.10.357.10">
    <property type="entry name" value="Tetracycline Repressor, domain 2"/>
    <property type="match status" value="1"/>
</dbReference>
<dbReference type="Pfam" id="PF13305">
    <property type="entry name" value="TetR_C_33"/>
    <property type="match status" value="1"/>
</dbReference>
<dbReference type="InterPro" id="IPR025996">
    <property type="entry name" value="MT1864/Rv1816-like_C"/>
</dbReference>
<keyword evidence="2 4" id="KW-0238">DNA-binding</keyword>
<gene>
    <name evidence="6" type="ORF">LEP48_06175</name>
</gene>
<dbReference type="EMBL" id="JAIXCQ010000003">
    <property type="protein sequence ID" value="MCA5892941.1"/>
    <property type="molecule type" value="Genomic_DNA"/>
</dbReference>
<evidence type="ECO:0000256" key="4">
    <source>
        <dbReference type="PROSITE-ProRule" id="PRU00335"/>
    </source>
</evidence>
<reference evidence="6 7" key="1">
    <citation type="submission" date="2021-09" db="EMBL/GenBank/DDBJ databases">
        <title>Isoptericola luteus sp. nov., a novel bacterium isolated from Harbin, the capital city of Heilongjiang province.</title>
        <authorList>
            <person name="Li J."/>
        </authorList>
    </citation>
    <scope>NUCLEOTIDE SEQUENCE [LARGE SCALE GENOMIC DNA]</scope>
    <source>
        <strain evidence="6 7">NEAU-Y5</strain>
    </source>
</reference>
<dbReference type="InterPro" id="IPR009057">
    <property type="entry name" value="Homeodomain-like_sf"/>
</dbReference>
<accession>A0ABS7ZF69</accession>
<dbReference type="InterPro" id="IPR036271">
    <property type="entry name" value="Tet_transcr_reg_TetR-rel_C_sf"/>
</dbReference>
<evidence type="ECO:0000259" key="5">
    <source>
        <dbReference type="PROSITE" id="PS50977"/>
    </source>
</evidence>
<feature type="domain" description="HTH tetR-type" evidence="5">
    <location>
        <begin position="12"/>
        <end position="72"/>
    </location>
</feature>
<evidence type="ECO:0000313" key="6">
    <source>
        <dbReference type="EMBL" id="MCA5892941.1"/>
    </source>
</evidence>
<keyword evidence="1" id="KW-0805">Transcription regulation</keyword>
<dbReference type="RefSeq" id="WP_225564700.1">
    <property type="nucleotide sequence ID" value="NZ_JAIXCQ010000003.1"/>
</dbReference>
<proteinExistence type="predicted"/>
<evidence type="ECO:0000256" key="1">
    <source>
        <dbReference type="ARBA" id="ARBA00023015"/>
    </source>
</evidence>
<comment type="caution">
    <text evidence="6">The sequence shown here is derived from an EMBL/GenBank/DDBJ whole genome shotgun (WGS) entry which is preliminary data.</text>
</comment>
<evidence type="ECO:0000313" key="7">
    <source>
        <dbReference type="Proteomes" id="UP001319870"/>
    </source>
</evidence>
<name>A0ABS7ZF69_9MICO</name>